<dbReference type="PROSITE" id="PS51257">
    <property type="entry name" value="PROKAR_LIPOPROTEIN"/>
    <property type="match status" value="1"/>
</dbReference>
<dbReference type="Proteomes" id="UP001219934">
    <property type="component" value="Unassembled WGS sequence"/>
</dbReference>
<sequence>MNATMRRIDQETNILPPLAVGQVMTLASCRWLWLHPGLEPCVSHCGVLLLVTGVPHRPCSFNQSTGAGGGSGVLAEDREENVTSRAPALESASRFVVEMWICPSNSFHQCVDELQGNGTSVPAHGKTTRRLENTPDDVKPIYCNHTSNGSEEFHQLL</sequence>
<accession>A0AAD6ANV2</accession>
<name>A0AAD6ANV2_9TELE</name>
<reference evidence="1" key="1">
    <citation type="submission" date="2022-11" db="EMBL/GenBank/DDBJ databases">
        <title>Chromosome-level genome of Pogonophryne albipinna.</title>
        <authorList>
            <person name="Jo E."/>
        </authorList>
    </citation>
    <scope>NUCLEOTIDE SEQUENCE</scope>
    <source>
        <strain evidence="1">SGF0006</strain>
        <tissue evidence="1">Muscle</tissue>
    </source>
</reference>
<evidence type="ECO:0000313" key="2">
    <source>
        <dbReference type="Proteomes" id="UP001219934"/>
    </source>
</evidence>
<comment type="caution">
    <text evidence="1">The sequence shown here is derived from an EMBL/GenBank/DDBJ whole genome shotgun (WGS) entry which is preliminary data.</text>
</comment>
<organism evidence="1 2">
    <name type="scientific">Pogonophryne albipinna</name>
    <dbReference type="NCBI Taxonomy" id="1090488"/>
    <lineage>
        <taxon>Eukaryota</taxon>
        <taxon>Metazoa</taxon>
        <taxon>Chordata</taxon>
        <taxon>Craniata</taxon>
        <taxon>Vertebrata</taxon>
        <taxon>Euteleostomi</taxon>
        <taxon>Actinopterygii</taxon>
        <taxon>Neopterygii</taxon>
        <taxon>Teleostei</taxon>
        <taxon>Neoteleostei</taxon>
        <taxon>Acanthomorphata</taxon>
        <taxon>Eupercaria</taxon>
        <taxon>Perciformes</taxon>
        <taxon>Notothenioidei</taxon>
        <taxon>Pogonophryne</taxon>
    </lineage>
</organism>
<evidence type="ECO:0000313" key="1">
    <source>
        <dbReference type="EMBL" id="KAJ4928164.1"/>
    </source>
</evidence>
<keyword evidence="2" id="KW-1185">Reference proteome</keyword>
<protein>
    <submittedName>
        <fullName evidence="1">Uncharacterized protein</fullName>
    </submittedName>
</protein>
<proteinExistence type="predicted"/>
<dbReference type="AlphaFoldDB" id="A0AAD6ANV2"/>
<gene>
    <name evidence="1" type="ORF">JOQ06_015961</name>
</gene>
<dbReference type="EMBL" id="JAPTMU010000018">
    <property type="protein sequence ID" value="KAJ4928164.1"/>
    <property type="molecule type" value="Genomic_DNA"/>
</dbReference>